<dbReference type="EMBL" id="JBBNAG010000011">
    <property type="protein sequence ID" value="KAK9094016.1"/>
    <property type="molecule type" value="Genomic_DNA"/>
</dbReference>
<gene>
    <name evidence="1" type="ORF">Scep_025485</name>
</gene>
<name>A0AAP0EIB5_9MAGN</name>
<evidence type="ECO:0000313" key="2">
    <source>
        <dbReference type="Proteomes" id="UP001419268"/>
    </source>
</evidence>
<organism evidence="1 2">
    <name type="scientific">Stephania cephalantha</name>
    <dbReference type="NCBI Taxonomy" id="152367"/>
    <lineage>
        <taxon>Eukaryota</taxon>
        <taxon>Viridiplantae</taxon>
        <taxon>Streptophyta</taxon>
        <taxon>Embryophyta</taxon>
        <taxon>Tracheophyta</taxon>
        <taxon>Spermatophyta</taxon>
        <taxon>Magnoliopsida</taxon>
        <taxon>Ranunculales</taxon>
        <taxon>Menispermaceae</taxon>
        <taxon>Menispermoideae</taxon>
        <taxon>Cissampelideae</taxon>
        <taxon>Stephania</taxon>
    </lineage>
</organism>
<proteinExistence type="predicted"/>
<evidence type="ECO:0000313" key="1">
    <source>
        <dbReference type="EMBL" id="KAK9094016.1"/>
    </source>
</evidence>
<dbReference type="AlphaFoldDB" id="A0AAP0EIB5"/>
<dbReference type="Proteomes" id="UP001419268">
    <property type="component" value="Unassembled WGS sequence"/>
</dbReference>
<accession>A0AAP0EIB5</accession>
<sequence length="55" mass="6049">MVAVRQRECGRTSTGVAWRGQRRTVGGAAARWMRLGDAGERRCRRGSDMVAAATR</sequence>
<protein>
    <submittedName>
        <fullName evidence="1">Uncharacterized protein</fullName>
    </submittedName>
</protein>
<reference evidence="1 2" key="1">
    <citation type="submission" date="2024-01" db="EMBL/GenBank/DDBJ databases">
        <title>Genome assemblies of Stephania.</title>
        <authorList>
            <person name="Yang L."/>
        </authorList>
    </citation>
    <scope>NUCLEOTIDE SEQUENCE [LARGE SCALE GENOMIC DNA]</scope>
    <source>
        <strain evidence="1">JXDWG</strain>
        <tissue evidence="1">Leaf</tissue>
    </source>
</reference>
<comment type="caution">
    <text evidence="1">The sequence shown here is derived from an EMBL/GenBank/DDBJ whole genome shotgun (WGS) entry which is preliminary data.</text>
</comment>
<keyword evidence="2" id="KW-1185">Reference proteome</keyword>